<sequence>METKPKTSRQLHPGWIAMMKELEASNAPELWELSPTEARILERQYAEQVSINTESLPLYSVENREIPGIAGTIPVRIYTPQAVNKDTPFPILVFFHGGGWVLCDLNTHDPICRHLCKQADCIVVSVDYRLAPEHKFPAAVEDVFAATQWVAQNASILGGDPTRIAVGGDSAGGNLSAVVTQLAKANGSPSLIFQLLLYPNIYIAPKFPSREVYGQGYLLTEKIIEWCNNHYLNSEADVFDHRASPGLAEDLSGLPPALIITAGFDPFVDEGEDYAKKLRNAGVEVEYTCYEDMIHGFIYIQGVTEGREKALVQSATALRRAFTK</sequence>
<feature type="domain" description="Alpha/beta hydrolase fold-3" evidence="3">
    <location>
        <begin position="92"/>
        <end position="298"/>
    </location>
</feature>
<gene>
    <name evidence="4" type="ORF">H6G03_13150</name>
</gene>
<dbReference type="RefSeq" id="WP_190464855.1">
    <property type="nucleotide sequence ID" value="NZ_JACJPW010000030.1"/>
</dbReference>
<organism evidence="4 5">
    <name type="scientific">Aerosakkonema funiforme FACHB-1375</name>
    <dbReference type="NCBI Taxonomy" id="2949571"/>
    <lineage>
        <taxon>Bacteria</taxon>
        <taxon>Bacillati</taxon>
        <taxon>Cyanobacteriota</taxon>
        <taxon>Cyanophyceae</taxon>
        <taxon>Oscillatoriophycideae</taxon>
        <taxon>Aerosakkonematales</taxon>
        <taxon>Aerosakkonemataceae</taxon>
        <taxon>Aerosakkonema</taxon>
    </lineage>
</organism>
<reference evidence="4" key="1">
    <citation type="journal article" date="2015" name="ISME J.">
        <title>Draft Genome Sequence of Streptomyces incarnatus NRRL8089, which Produces the Nucleoside Antibiotic Sinefungin.</title>
        <authorList>
            <person name="Oshima K."/>
            <person name="Hattori M."/>
            <person name="Shimizu H."/>
            <person name="Fukuda K."/>
            <person name="Nemoto M."/>
            <person name="Inagaki K."/>
            <person name="Tamura T."/>
        </authorList>
    </citation>
    <scope>NUCLEOTIDE SEQUENCE</scope>
    <source>
        <strain evidence="4">FACHB-1375</strain>
    </source>
</reference>
<accession>A0A926VF13</accession>
<dbReference type="PANTHER" id="PTHR48081">
    <property type="entry name" value="AB HYDROLASE SUPERFAMILY PROTEIN C4A8.06C"/>
    <property type="match status" value="1"/>
</dbReference>
<keyword evidence="5" id="KW-1185">Reference proteome</keyword>
<dbReference type="SUPFAM" id="SSF53474">
    <property type="entry name" value="alpha/beta-Hydrolases"/>
    <property type="match status" value="1"/>
</dbReference>
<dbReference type="PANTHER" id="PTHR48081:SF8">
    <property type="entry name" value="ALPHA_BETA HYDROLASE FOLD-3 DOMAIN-CONTAINING PROTEIN-RELATED"/>
    <property type="match status" value="1"/>
</dbReference>
<proteinExistence type="inferred from homology"/>
<dbReference type="EMBL" id="JACJPW010000030">
    <property type="protein sequence ID" value="MBD2182043.1"/>
    <property type="molecule type" value="Genomic_DNA"/>
</dbReference>
<comment type="similarity">
    <text evidence="1">Belongs to the 'GDXG' lipolytic enzyme family.</text>
</comment>
<comment type="caution">
    <text evidence="4">The sequence shown here is derived from an EMBL/GenBank/DDBJ whole genome shotgun (WGS) entry which is preliminary data.</text>
</comment>
<evidence type="ECO:0000313" key="5">
    <source>
        <dbReference type="Proteomes" id="UP000641646"/>
    </source>
</evidence>
<dbReference type="Pfam" id="PF07859">
    <property type="entry name" value="Abhydrolase_3"/>
    <property type="match status" value="1"/>
</dbReference>
<dbReference type="Gene3D" id="3.40.50.1820">
    <property type="entry name" value="alpha/beta hydrolase"/>
    <property type="match status" value="1"/>
</dbReference>
<dbReference type="PROSITE" id="PS01173">
    <property type="entry name" value="LIPASE_GDXG_HIS"/>
    <property type="match status" value="1"/>
</dbReference>
<protein>
    <submittedName>
        <fullName evidence="4">Alpha/beta hydrolase</fullName>
    </submittedName>
</protein>
<name>A0A926VF13_9CYAN</name>
<dbReference type="InterPro" id="IPR013094">
    <property type="entry name" value="AB_hydrolase_3"/>
</dbReference>
<reference evidence="4" key="2">
    <citation type="submission" date="2020-08" db="EMBL/GenBank/DDBJ databases">
        <authorList>
            <person name="Chen M."/>
            <person name="Teng W."/>
            <person name="Zhao L."/>
            <person name="Hu C."/>
            <person name="Zhou Y."/>
            <person name="Han B."/>
            <person name="Song L."/>
            <person name="Shu W."/>
        </authorList>
    </citation>
    <scope>NUCLEOTIDE SEQUENCE</scope>
    <source>
        <strain evidence="4">FACHB-1375</strain>
    </source>
</reference>
<dbReference type="AlphaFoldDB" id="A0A926VF13"/>
<keyword evidence="2 4" id="KW-0378">Hydrolase</keyword>
<evidence type="ECO:0000256" key="1">
    <source>
        <dbReference type="ARBA" id="ARBA00010515"/>
    </source>
</evidence>
<dbReference type="Proteomes" id="UP000641646">
    <property type="component" value="Unassembled WGS sequence"/>
</dbReference>
<dbReference type="InterPro" id="IPR002168">
    <property type="entry name" value="Lipase_GDXG_HIS_AS"/>
</dbReference>
<evidence type="ECO:0000313" key="4">
    <source>
        <dbReference type="EMBL" id="MBD2182043.1"/>
    </source>
</evidence>
<dbReference type="InterPro" id="IPR050300">
    <property type="entry name" value="GDXG_lipolytic_enzyme"/>
</dbReference>
<evidence type="ECO:0000259" key="3">
    <source>
        <dbReference type="Pfam" id="PF07859"/>
    </source>
</evidence>
<dbReference type="FunFam" id="3.40.50.1820:FF:000089">
    <property type="entry name" value="Alpha/beta hydrolase"/>
    <property type="match status" value="1"/>
</dbReference>
<dbReference type="InterPro" id="IPR029058">
    <property type="entry name" value="AB_hydrolase_fold"/>
</dbReference>
<dbReference type="GO" id="GO:0016787">
    <property type="term" value="F:hydrolase activity"/>
    <property type="evidence" value="ECO:0007669"/>
    <property type="project" value="UniProtKB-KW"/>
</dbReference>
<evidence type="ECO:0000256" key="2">
    <source>
        <dbReference type="ARBA" id="ARBA00022801"/>
    </source>
</evidence>